<keyword evidence="1" id="KW-0732">Signal</keyword>
<name>A0A6V7V5W3_MELEN</name>
<sequence>MCLFGNKIIIASILLVIIYEFDVLASSGGGGQGSGGNPQITTRQLIRNAFNRLPPGPTQAQRIDAVIRYISNLQSQVNDLSQRIANLQMTDAQRVETLFNLLPPV</sequence>
<feature type="chain" id="PRO_5027795474" evidence="1">
    <location>
        <begin position="26"/>
        <end position="105"/>
    </location>
</feature>
<proteinExistence type="predicted"/>
<gene>
    <name evidence="2" type="ORF">MENT_LOCUS21711</name>
</gene>
<reference evidence="2 3" key="1">
    <citation type="submission" date="2020-08" db="EMBL/GenBank/DDBJ databases">
        <authorList>
            <person name="Koutsovoulos G."/>
            <person name="Danchin GJ E."/>
        </authorList>
    </citation>
    <scope>NUCLEOTIDE SEQUENCE [LARGE SCALE GENOMIC DNA]</scope>
</reference>
<dbReference type="AlphaFoldDB" id="A0A6V7V5W3"/>
<evidence type="ECO:0000313" key="3">
    <source>
        <dbReference type="Proteomes" id="UP000580250"/>
    </source>
</evidence>
<evidence type="ECO:0000256" key="1">
    <source>
        <dbReference type="SAM" id="SignalP"/>
    </source>
</evidence>
<feature type="signal peptide" evidence="1">
    <location>
        <begin position="1"/>
        <end position="25"/>
    </location>
</feature>
<dbReference type="Proteomes" id="UP000580250">
    <property type="component" value="Unassembled WGS sequence"/>
</dbReference>
<organism evidence="2 3">
    <name type="scientific">Meloidogyne enterolobii</name>
    <name type="common">Root-knot nematode worm</name>
    <name type="synonym">Meloidogyne mayaguensis</name>
    <dbReference type="NCBI Taxonomy" id="390850"/>
    <lineage>
        <taxon>Eukaryota</taxon>
        <taxon>Metazoa</taxon>
        <taxon>Ecdysozoa</taxon>
        <taxon>Nematoda</taxon>
        <taxon>Chromadorea</taxon>
        <taxon>Rhabditida</taxon>
        <taxon>Tylenchina</taxon>
        <taxon>Tylenchomorpha</taxon>
        <taxon>Tylenchoidea</taxon>
        <taxon>Meloidogynidae</taxon>
        <taxon>Meloidogyninae</taxon>
        <taxon>Meloidogyne</taxon>
    </lineage>
</organism>
<evidence type="ECO:0000313" key="2">
    <source>
        <dbReference type="EMBL" id="CAD2170310.1"/>
    </source>
</evidence>
<accession>A0A6V7V5W3</accession>
<protein>
    <submittedName>
        <fullName evidence="2">Uncharacterized protein</fullName>
    </submittedName>
</protein>
<comment type="caution">
    <text evidence="2">The sequence shown here is derived from an EMBL/GenBank/DDBJ whole genome shotgun (WGS) entry which is preliminary data.</text>
</comment>
<dbReference type="EMBL" id="CAJEWN010000166">
    <property type="protein sequence ID" value="CAD2170310.1"/>
    <property type="molecule type" value="Genomic_DNA"/>
</dbReference>